<keyword evidence="3" id="KW-0540">Nuclease</keyword>
<evidence type="ECO:0000256" key="4">
    <source>
        <dbReference type="ARBA" id="ARBA00022801"/>
    </source>
</evidence>
<evidence type="ECO:0000313" key="11">
    <source>
        <dbReference type="EMBL" id="PTL40610.1"/>
    </source>
</evidence>
<dbReference type="GO" id="GO:0003676">
    <property type="term" value="F:nucleic acid binding"/>
    <property type="evidence" value="ECO:0007669"/>
    <property type="project" value="InterPro"/>
</dbReference>
<dbReference type="Pfam" id="PF17768">
    <property type="entry name" value="RecJ_OB"/>
    <property type="match status" value="1"/>
</dbReference>
<dbReference type="GO" id="GO:0008409">
    <property type="term" value="F:5'-3' exonuclease activity"/>
    <property type="evidence" value="ECO:0007669"/>
    <property type="project" value="InterPro"/>
</dbReference>
<sequence>MLHADAEWIVSTAEQQQVETLQEKTGLSSIAAKFLVQRSITDIEEVDKFLKAEENQLHDPLLMKDMKKAADRIHRAVENKEKILVFGDYDADGVTSTSLLYTTLREMNAEAGFYVPNRFTEGYGPNEAAFRHAAEEGVTLIITVDTGISAVNEAETAKELNVDLIITDHHEPPPQVPDGYAVINPKQADCTYPFKELAGVGVAFKLSQALTGKLPEEFYDLAAVGTIADLVPLHGENRVLAVKGLASLKRSLRPGLAALLKRAGAEQSEITEETVGFLIGPRLNAAGRLDSADPAVELLLSRDPEEAEDLSAMIDDLNKERQTIVKEIAEEAEAMVEEQGVPSVIVVAKEGWNPGVIGIVASRLVEKFYRPAIVLSLQPEEGKAKGSARSIAGFDMFQSLSSMRELLPHFGGHPMAAGLTMKMEDVEELQSRLIRLADETMSEDDWKKKLHVDLSVGIEEISVGTIQDLSRMAPFGIGNPAPKVLLQETTVEQAKCIGSSQDHLKLTLTDEDHSHALDAIGFRMGNKMKQLSPLAKLSAVGKLSINEWNGRVKPQLIVEDMKVSEWQLFDYRGDQRYGKEEAPGRTIITFQENTDTSRLPRSWNLLSVLSPEKVSESLAEVRYAVLYDLPETISQIETVMRSMKHVEQVDAVFYEKEDYFFTALPEREQFKWFYAFMQKRKTFDFNKHAEDLARHKGWNKNAVSFICRVFSELEFVKINDGIVTLEENPEKKDLSESHTYQKHIQKSRIQQELCYSTFRSLKKQLDAMMKDGSAEMQKTEPVGGNRNGF</sequence>
<evidence type="ECO:0000313" key="12">
    <source>
        <dbReference type="Proteomes" id="UP000240509"/>
    </source>
</evidence>
<evidence type="ECO:0000256" key="6">
    <source>
        <dbReference type="SAM" id="Coils"/>
    </source>
</evidence>
<dbReference type="InterPro" id="IPR018779">
    <property type="entry name" value="RecJ_C"/>
</dbReference>
<dbReference type="InterPro" id="IPR004610">
    <property type="entry name" value="RecJ"/>
</dbReference>
<dbReference type="GO" id="GO:0006281">
    <property type="term" value="P:DNA repair"/>
    <property type="evidence" value="ECO:0007669"/>
    <property type="project" value="InterPro"/>
</dbReference>
<dbReference type="Proteomes" id="UP000240509">
    <property type="component" value="Unassembled WGS sequence"/>
</dbReference>
<dbReference type="Pfam" id="PF02272">
    <property type="entry name" value="DHHA1"/>
    <property type="match status" value="1"/>
</dbReference>
<evidence type="ECO:0000256" key="2">
    <source>
        <dbReference type="ARBA" id="ARBA00019841"/>
    </source>
</evidence>
<dbReference type="RefSeq" id="WP_107583245.1">
    <property type="nucleotide sequence ID" value="NZ_PZJJ01000001.1"/>
</dbReference>
<name>A0A2T4UB33_9BACI</name>
<evidence type="ECO:0000256" key="3">
    <source>
        <dbReference type="ARBA" id="ARBA00022722"/>
    </source>
</evidence>
<dbReference type="Gene3D" id="3.90.1640.30">
    <property type="match status" value="1"/>
</dbReference>
<dbReference type="InterPro" id="IPR038763">
    <property type="entry name" value="DHH_sf"/>
</dbReference>
<dbReference type="Pfam" id="PF01368">
    <property type="entry name" value="DHH"/>
    <property type="match status" value="1"/>
</dbReference>
<dbReference type="NCBIfam" id="TIGR00644">
    <property type="entry name" value="recJ"/>
    <property type="match status" value="1"/>
</dbReference>
<protein>
    <recommendedName>
        <fullName evidence="2">Single-stranded-DNA-specific exonuclease RecJ</fullName>
    </recommendedName>
</protein>
<dbReference type="InterPro" id="IPR001667">
    <property type="entry name" value="DDH_dom"/>
</dbReference>
<comment type="similarity">
    <text evidence="1">Belongs to the RecJ family.</text>
</comment>
<dbReference type="PANTHER" id="PTHR30255">
    <property type="entry name" value="SINGLE-STRANDED-DNA-SPECIFIC EXONUCLEASE RECJ"/>
    <property type="match status" value="1"/>
</dbReference>
<evidence type="ECO:0000256" key="1">
    <source>
        <dbReference type="ARBA" id="ARBA00005915"/>
    </source>
</evidence>
<keyword evidence="12" id="KW-1185">Reference proteome</keyword>
<feature type="domain" description="DDH" evidence="7">
    <location>
        <begin position="82"/>
        <end position="226"/>
    </location>
</feature>
<keyword evidence="5 11" id="KW-0269">Exonuclease</keyword>
<dbReference type="PANTHER" id="PTHR30255:SF2">
    <property type="entry name" value="SINGLE-STRANDED-DNA-SPECIFIC EXONUCLEASE RECJ"/>
    <property type="match status" value="1"/>
</dbReference>
<keyword evidence="6" id="KW-0175">Coiled coil</keyword>
<evidence type="ECO:0000259" key="8">
    <source>
        <dbReference type="Pfam" id="PF02272"/>
    </source>
</evidence>
<organism evidence="11 12">
    <name type="scientific">Alkalicoccus saliphilus</name>
    <dbReference type="NCBI Taxonomy" id="200989"/>
    <lineage>
        <taxon>Bacteria</taxon>
        <taxon>Bacillati</taxon>
        <taxon>Bacillota</taxon>
        <taxon>Bacilli</taxon>
        <taxon>Bacillales</taxon>
        <taxon>Bacillaceae</taxon>
        <taxon>Alkalicoccus</taxon>
    </lineage>
</organism>
<dbReference type="OrthoDB" id="9809852at2"/>
<dbReference type="AlphaFoldDB" id="A0A2T4UB33"/>
<dbReference type="InterPro" id="IPR041122">
    <property type="entry name" value="RecJ_OB"/>
</dbReference>
<dbReference type="Gene3D" id="3.10.310.30">
    <property type="match status" value="1"/>
</dbReference>
<evidence type="ECO:0000259" key="10">
    <source>
        <dbReference type="Pfam" id="PF17768"/>
    </source>
</evidence>
<gene>
    <name evidence="11" type="primary">recJ</name>
    <name evidence="11" type="ORF">C6Y45_01540</name>
</gene>
<dbReference type="GO" id="GO:0006310">
    <property type="term" value="P:DNA recombination"/>
    <property type="evidence" value="ECO:0007669"/>
    <property type="project" value="InterPro"/>
</dbReference>
<feature type="domain" description="Single-stranded-DNA-specific exonuclease RecJ C-terminal" evidence="9">
    <location>
        <begin position="567"/>
        <end position="763"/>
    </location>
</feature>
<dbReference type="EMBL" id="PZJJ01000001">
    <property type="protein sequence ID" value="PTL40610.1"/>
    <property type="molecule type" value="Genomic_DNA"/>
</dbReference>
<dbReference type="SUPFAM" id="SSF64182">
    <property type="entry name" value="DHH phosphoesterases"/>
    <property type="match status" value="1"/>
</dbReference>
<accession>A0A2T4UB33</accession>
<dbReference type="Pfam" id="PF10141">
    <property type="entry name" value="ssDNA-exonuc_C"/>
    <property type="match status" value="1"/>
</dbReference>
<reference evidence="11 12" key="1">
    <citation type="submission" date="2018-03" db="EMBL/GenBank/DDBJ databases">
        <title>Alkalicoccus saliphilus sp. nov., isolated from a mineral pool.</title>
        <authorList>
            <person name="Zhao B."/>
        </authorList>
    </citation>
    <scope>NUCLEOTIDE SEQUENCE [LARGE SCALE GENOMIC DNA]</scope>
    <source>
        <strain evidence="11 12">6AG</strain>
    </source>
</reference>
<feature type="domain" description="RecJ OB" evidence="10">
    <location>
        <begin position="452"/>
        <end position="560"/>
    </location>
</feature>
<evidence type="ECO:0000259" key="9">
    <source>
        <dbReference type="Pfam" id="PF10141"/>
    </source>
</evidence>
<comment type="caution">
    <text evidence="11">The sequence shown here is derived from an EMBL/GenBank/DDBJ whole genome shotgun (WGS) entry which is preliminary data.</text>
</comment>
<evidence type="ECO:0000259" key="7">
    <source>
        <dbReference type="Pfam" id="PF01368"/>
    </source>
</evidence>
<feature type="coiled-coil region" evidence="6">
    <location>
        <begin position="307"/>
        <end position="334"/>
    </location>
</feature>
<proteinExistence type="inferred from homology"/>
<dbReference type="InterPro" id="IPR003156">
    <property type="entry name" value="DHHA1_dom"/>
</dbReference>
<feature type="domain" description="DHHA1" evidence="8">
    <location>
        <begin position="343"/>
        <end position="436"/>
    </location>
</feature>
<evidence type="ECO:0000256" key="5">
    <source>
        <dbReference type="ARBA" id="ARBA00022839"/>
    </source>
</evidence>
<dbReference type="InterPro" id="IPR051673">
    <property type="entry name" value="SSDNA_exonuclease_RecJ"/>
</dbReference>
<keyword evidence="4" id="KW-0378">Hydrolase</keyword>